<feature type="transmembrane region" description="Helical" evidence="1">
    <location>
        <begin position="28"/>
        <end position="44"/>
    </location>
</feature>
<evidence type="ECO:0000313" key="2">
    <source>
        <dbReference type="EMBL" id="RKN76842.1"/>
    </source>
</evidence>
<keyword evidence="3" id="KW-1185">Reference proteome</keyword>
<dbReference type="RefSeq" id="WP_120714189.1">
    <property type="nucleotide sequence ID" value="NZ_RBCJ01000006.1"/>
</dbReference>
<evidence type="ECO:0000256" key="1">
    <source>
        <dbReference type="SAM" id="Phobius"/>
    </source>
</evidence>
<comment type="caution">
    <text evidence="2">The sequence shown here is derived from an EMBL/GenBank/DDBJ whole genome shotgun (WGS) entry which is preliminary data.</text>
</comment>
<proteinExistence type="predicted"/>
<accession>A0A3B0BV78</accession>
<name>A0A3B0BV78_9FLAO</name>
<evidence type="ECO:0008006" key="4">
    <source>
        <dbReference type="Google" id="ProtNLM"/>
    </source>
</evidence>
<feature type="transmembrane region" description="Helical" evidence="1">
    <location>
        <begin position="51"/>
        <end position="70"/>
    </location>
</feature>
<feature type="transmembrane region" description="Helical" evidence="1">
    <location>
        <begin position="129"/>
        <end position="151"/>
    </location>
</feature>
<evidence type="ECO:0000313" key="3">
    <source>
        <dbReference type="Proteomes" id="UP000276603"/>
    </source>
</evidence>
<keyword evidence="1" id="KW-0472">Membrane</keyword>
<dbReference type="Proteomes" id="UP000276603">
    <property type="component" value="Unassembled WGS sequence"/>
</dbReference>
<organism evidence="2 3">
    <name type="scientific">Ulvibacterium marinum</name>
    <dbReference type="NCBI Taxonomy" id="2419782"/>
    <lineage>
        <taxon>Bacteria</taxon>
        <taxon>Pseudomonadati</taxon>
        <taxon>Bacteroidota</taxon>
        <taxon>Flavobacteriia</taxon>
        <taxon>Flavobacteriales</taxon>
        <taxon>Flavobacteriaceae</taxon>
        <taxon>Ulvibacterium</taxon>
    </lineage>
</organism>
<sequence>MEVFLEGVLFVLLLLVFFQDMKYRAIHMALPLAIALIGMVLFFIKNYPALVLWHTFLFLVLTCSGLYIYLSFKAKKLVNPFISIGEGDFLLFFAVIPCFSTSNYILFFITGMLFSIFAFLVIRAITKTNLVPLAGLLALYMVLLKCIAHITDLDFFETNLV</sequence>
<dbReference type="OrthoDB" id="1161290at2"/>
<feature type="transmembrane region" description="Helical" evidence="1">
    <location>
        <begin position="90"/>
        <end position="122"/>
    </location>
</feature>
<reference evidence="2 3" key="1">
    <citation type="submission" date="2018-10" db="EMBL/GenBank/DDBJ databases">
        <title>Ulvibacterium marinum gen. nov., sp. nov., a novel marine bacterium of the family Flavobacteriaceae, isolated from a culture of the green alga Ulva prolifera.</title>
        <authorList>
            <person name="Zhang Z."/>
        </authorList>
    </citation>
    <scope>NUCLEOTIDE SEQUENCE [LARGE SCALE GENOMIC DNA]</scope>
    <source>
        <strain evidence="2 3">CCMM003</strain>
    </source>
</reference>
<gene>
    <name evidence="2" type="ORF">D7Z94_23965</name>
</gene>
<dbReference type="AlphaFoldDB" id="A0A3B0BV78"/>
<dbReference type="EMBL" id="RBCJ01000006">
    <property type="protein sequence ID" value="RKN76842.1"/>
    <property type="molecule type" value="Genomic_DNA"/>
</dbReference>
<protein>
    <recommendedName>
        <fullName evidence="4">Prepilin type IV endopeptidase peptidase domain-containing protein</fullName>
    </recommendedName>
</protein>
<keyword evidence="1" id="KW-1133">Transmembrane helix</keyword>
<keyword evidence="1" id="KW-0812">Transmembrane</keyword>